<gene>
    <name evidence="1" type="ORF">ERS013200_03272</name>
</gene>
<evidence type="ECO:0000313" key="1">
    <source>
        <dbReference type="EMBL" id="CSD13038.1"/>
    </source>
</evidence>
<sequence>MIGHARASEIDNHFFRIMVRIKQFKEVRGRPKENGAMNMIFLMPIRIDMAGCVNMLGVLPCKHQRRGNHTDCDRNR</sequence>
<reference evidence="1 2" key="1">
    <citation type="submission" date="2015-07" db="EMBL/GenBank/DDBJ databases">
        <authorList>
            <consortium name="Pathogen Informatics"/>
        </authorList>
    </citation>
    <scope>NUCLEOTIDE SEQUENCE [LARGE SCALE GENOMIC DNA]</scope>
    <source>
        <strain evidence="1 2">A316</strain>
    </source>
</reference>
<dbReference type="Proteomes" id="UP000041770">
    <property type="component" value="Unassembled WGS sequence"/>
</dbReference>
<dbReference type="EMBL" id="CWQY01000029">
    <property type="protein sequence ID" value="CSD13038.1"/>
    <property type="molecule type" value="Genomic_DNA"/>
</dbReference>
<organism evidence="1 2">
    <name type="scientific">Vibrio cholerae</name>
    <dbReference type="NCBI Taxonomy" id="666"/>
    <lineage>
        <taxon>Bacteria</taxon>
        <taxon>Pseudomonadati</taxon>
        <taxon>Pseudomonadota</taxon>
        <taxon>Gammaproteobacteria</taxon>
        <taxon>Vibrionales</taxon>
        <taxon>Vibrionaceae</taxon>
        <taxon>Vibrio</taxon>
    </lineage>
</organism>
<accession>A0A656AG60</accession>
<proteinExistence type="predicted"/>
<evidence type="ECO:0000313" key="2">
    <source>
        <dbReference type="Proteomes" id="UP000041770"/>
    </source>
</evidence>
<protein>
    <submittedName>
        <fullName evidence="1">Uncharacterized protein</fullName>
    </submittedName>
</protein>
<dbReference type="AlphaFoldDB" id="A0A656AG60"/>
<name>A0A656AG60_VIBCL</name>